<dbReference type="Proteomes" id="UP001159364">
    <property type="component" value="Linkage Group LG02"/>
</dbReference>
<proteinExistence type="predicted"/>
<evidence type="ECO:0000256" key="2">
    <source>
        <dbReference type="SAM" id="MobiDB-lite"/>
    </source>
</evidence>
<feature type="domain" description="UVR" evidence="3">
    <location>
        <begin position="258"/>
        <end position="288"/>
    </location>
</feature>
<name>A0AAV8TZZ0_9ROSI</name>
<accession>A0AAV8TZZ0</accession>
<feature type="compositionally biased region" description="Low complexity" evidence="2">
    <location>
        <begin position="96"/>
        <end position="107"/>
    </location>
</feature>
<feature type="coiled-coil region" evidence="1">
    <location>
        <begin position="283"/>
        <end position="317"/>
    </location>
</feature>
<reference evidence="4 5" key="1">
    <citation type="submission" date="2021-09" db="EMBL/GenBank/DDBJ databases">
        <title>Genomic insights and catalytic innovation underlie evolution of tropane alkaloids biosynthesis.</title>
        <authorList>
            <person name="Wang Y.-J."/>
            <person name="Tian T."/>
            <person name="Huang J.-P."/>
            <person name="Huang S.-X."/>
        </authorList>
    </citation>
    <scope>NUCLEOTIDE SEQUENCE [LARGE SCALE GENOMIC DNA]</scope>
    <source>
        <strain evidence="4">KIB-2018</strain>
        <tissue evidence="4">Leaf</tissue>
    </source>
</reference>
<feature type="compositionally biased region" description="Polar residues" evidence="2">
    <location>
        <begin position="53"/>
        <end position="63"/>
    </location>
</feature>
<evidence type="ECO:0000259" key="3">
    <source>
        <dbReference type="Pfam" id="PF02151"/>
    </source>
</evidence>
<dbReference type="PANTHER" id="PTHR38394:SF1">
    <property type="entry name" value="NEUROFILAMENT LIGHT PROTEIN"/>
    <property type="match status" value="1"/>
</dbReference>
<evidence type="ECO:0000313" key="4">
    <source>
        <dbReference type="EMBL" id="KAJ8772566.1"/>
    </source>
</evidence>
<keyword evidence="1" id="KW-0175">Coiled coil</keyword>
<protein>
    <recommendedName>
        <fullName evidence="3">UVR domain-containing protein</fullName>
    </recommendedName>
</protein>
<organism evidence="4 5">
    <name type="scientific">Erythroxylum novogranatense</name>
    <dbReference type="NCBI Taxonomy" id="1862640"/>
    <lineage>
        <taxon>Eukaryota</taxon>
        <taxon>Viridiplantae</taxon>
        <taxon>Streptophyta</taxon>
        <taxon>Embryophyta</taxon>
        <taxon>Tracheophyta</taxon>
        <taxon>Spermatophyta</taxon>
        <taxon>Magnoliopsida</taxon>
        <taxon>eudicotyledons</taxon>
        <taxon>Gunneridae</taxon>
        <taxon>Pentapetalae</taxon>
        <taxon>rosids</taxon>
        <taxon>fabids</taxon>
        <taxon>Malpighiales</taxon>
        <taxon>Erythroxylaceae</taxon>
        <taxon>Erythroxylum</taxon>
    </lineage>
</organism>
<dbReference type="PANTHER" id="PTHR38394">
    <property type="entry name" value="NEUROFILAMENT LIGHT PROTEIN"/>
    <property type="match status" value="1"/>
</dbReference>
<dbReference type="InterPro" id="IPR001943">
    <property type="entry name" value="UVR_dom"/>
</dbReference>
<dbReference type="Pfam" id="PF02151">
    <property type="entry name" value="UVR"/>
    <property type="match status" value="1"/>
</dbReference>
<feature type="compositionally biased region" description="Basic residues" evidence="2">
    <location>
        <begin position="111"/>
        <end position="121"/>
    </location>
</feature>
<gene>
    <name evidence="4" type="ORF">K2173_027743</name>
</gene>
<sequence length="582" mass="65653">MGESEEDNMDSLFEGMVLFSPSQLGNDKVDDDNDDDDELKKIGYGDEDDHRTSISNRASIPEQQHQKIHEALDENLFSDLTVVTPLQTLSESPIIVTSPSSTVTPSTHRQSISRKKKRGTGLRRIGYGRLDDTDDDPSSLHSPTPPPALSHDLDHHITYIQQQEQDRNLQELKIQQQQDQEEVVVKKETQVQLDSSSSCSLSQSHPSLSKFEQLKTLISDKLKNARQLVASASEARKEAISRRRLAAQDLHLASSTHSQLELQLEEACEAEDFERAERISDSLSSAEKEKQALVLALKDAESHCDAMDSQMEQALNSQIAAEQECAALLFQFSKDAQENADLIRAKAQAISSDQMDQWFSSSEALEAKRIEFDIVSHLISDTRLLVHQSIQDSVEGDRNEKQFLLEEKELLANQLEELLSLVKEKEKELAVNNAKIQAVDERIALVVSGFQETQSSIDSKYDYLQSCLSQVHSETEALLMKRKEIDKFLAEEEACGAKLRELARVSESEAKEYEEEIQLRKTLMLSILKSQEDKLRLAKTEEKLIEDVQILQQEVCAARSSFRSYLLRSQILSTMCHPANRG</sequence>
<feature type="region of interest" description="Disordered" evidence="2">
    <location>
        <begin position="1"/>
        <end position="64"/>
    </location>
</feature>
<keyword evidence="5" id="KW-1185">Reference proteome</keyword>
<feature type="compositionally biased region" description="Basic and acidic residues" evidence="2">
    <location>
        <begin position="38"/>
        <end position="52"/>
    </location>
</feature>
<feature type="region of interest" description="Disordered" evidence="2">
    <location>
        <begin position="96"/>
        <end position="152"/>
    </location>
</feature>
<feature type="coiled-coil region" evidence="1">
    <location>
        <begin position="401"/>
        <end position="442"/>
    </location>
</feature>
<comment type="caution">
    <text evidence="4">The sequence shown here is derived from an EMBL/GenBank/DDBJ whole genome shotgun (WGS) entry which is preliminary data.</text>
</comment>
<dbReference type="AlphaFoldDB" id="A0AAV8TZZ0"/>
<evidence type="ECO:0000313" key="5">
    <source>
        <dbReference type="Proteomes" id="UP001159364"/>
    </source>
</evidence>
<dbReference type="EMBL" id="JAIWQS010000002">
    <property type="protein sequence ID" value="KAJ8772566.1"/>
    <property type="molecule type" value="Genomic_DNA"/>
</dbReference>
<evidence type="ECO:0000256" key="1">
    <source>
        <dbReference type="SAM" id="Coils"/>
    </source>
</evidence>